<proteinExistence type="predicted"/>
<comment type="subcellular location">
    <subcellularLocation>
        <location evidence="1">Membrane</location>
        <topology evidence="1">Single-pass membrane protein</topology>
    </subcellularLocation>
</comment>
<keyword evidence="4 6" id="KW-0472">Membrane</keyword>
<keyword evidence="2 6" id="KW-0812">Transmembrane</keyword>
<dbReference type="PANTHER" id="PTHR31415:SF4">
    <property type="entry name" value="NDR1_HIN1-LIKE PROTEIN 3"/>
    <property type="match status" value="1"/>
</dbReference>
<feature type="domain" description="Late embryogenesis abundant protein LEA-2 subgroup" evidence="7">
    <location>
        <begin position="181"/>
        <end position="283"/>
    </location>
</feature>
<evidence type="ECO:0000313" key="9">
    <source>
        <dbReference type="Proteomes" id="UP000030645"/>
    </source>
</evidence>
<dbReference type="EMBL" id="KE345337">
    <property type="protein sequence ID" value="EXC01917.1"/>
    <property type="molecule type" value="Genomic_DNA"/>
</dbReference>
<evidence type="ECO:0000313" key="8">
    <source>
        <dbReference type="EMBL" id="EXC01917.1"/>
    </source>
</evidence>
<name>W9SE39_9ROSA</name>
<dbReference type="eggNOG" id="ENOG502QUR9">
    <property type="taxonomic scope" value="Eukaryota"/>
</dbReference>
<dbReference type="GO" id="GO:0005886">
    <property type="term" value="C:plasma membrane"/>
    <property type="evidence" value="ECO:0007669"/>
    <property type="project" value="TreeGrafter"/>
</dbReference>
<evidence type="ECO:0000256" key="2">
    <source>
        <dbReference type="ARBA" id="ARBA00022692"/>
    </source>
</evidence>
<gene>
    <name evidence="8" type="ORF">L484_018829</name>
</gene>
<sequence>MAAGGSLATMMATAADVPLQRSDVREREESDRERGTNFANAARLKSQVNDAMPMEVSKKPQLLRKPNTLLSFSLLTFAYGGDNQLERGLLWSIDPSPIEAVQVLPPPRPRRRLWPLRLPRCLFSLIFKIIITVVVIVGLAALIIWLVFRPNKIKYHVTEATLTKFNLTSDNILHYDLALNITVRNPNKRIGVYYDRIEARAYLEDERFNTKLLPKFYQGHKNTTVLSPVFSGQNAVVLSGEEKTEYEQQKKAGVYDIDVKLYLRIRFKFGKVKTWRLKPKIKCDLKVPISADGKSPAVGFKRTKCDIDF</sequence>
<evidence type="ECO:0000259" key="7">
    <source>
        <dbReference type="Pfam" id="PF03168"/>
    </source>
</evidence>
<dbReference type="PANTHER" id="PTHR31415">
    <property type="entry name" value="OS05G0367900 PROTEIN"/>
    <property type="match status" value="1"/>
</dbReference>
<evidence type="ECO:0000256" key="5">
    <source>
        <dbReference type="SAM" id="MobiDB-lite"/>
    </source>
</evidence>
<dbReference type="AlphaFoldDB" id="W9SE39"/>
<evidence type="ECO:0000256" key="4">
    <source>
        <dbReference type="ARBA" id="ARBA00023136"/>
    </source>
</evidence>
<dbReference type="Proteomes" id="UP000030645">
    <property type="component" value="Unassembled WGS sequence"/>
</dbReference>
<evidence type="ECO:0000256" key="1">
    <source>
        <dbReference type="ARBA" id="ARBA00004167"/>
    </source>
</evidence>
<keyword evidence="3 6" id="KW-1133">Transmembrane helix</keyword>
<accession>W9SE39</accession>
<reference evidence="9" key="1">
    <citation type="submission" date="2013-01" db="EMBL/GenBank/DDBJ databases">
        <title>Draft Genome Sequence of a Mulberry Tree, Morus notabilis C.K. Schneid.</title>
        <authorList>
            <person name="He N."/>
            <person name="Zhao S."/>
        </authorList>
    </citation>
    <scope>NUCLEOTIDE SEQUENCE</scope>
</reference>
<dbReference type="InterPro" id="IPR044839">
    <property type="entry name" value="NDR1-like"/>
</dbReference>
<dbReference type="GO" id="GO:0098542">
    <property type="term" value="P:defense response to other organism"/>
    <property type="evidence" value="ECO:0007669"/>
    <property type="project" value="InterPro"/>
</dbReference>
<evidence type="ECO:0000256" key="6">
    <source>
        <dbReference type="SAM" id="Phobius"/>
    </source>
</evidence>
<keyword evidence="9" id="KW-1185">Reference proteome</keyword>
<feature type="transmembrane region" description="Helical" evidence="6">
    <location>
        <begin position="125"/>
        <end position="148"/>
    </location>
</feature>
<dbReference type="STRING" id="981085.W9SE39"/>
<evidence type="ECO:0000256" key="3">
    <source>
        <dbReference type="ARBA" id="ARBA00022989"/>
    </source>
</evidence>
<dbReference type="InterPro" id="IPR004864">
    <property type="entry name" value="LEA_2"/>
</dbReference>
<dbReference type="GO" id="GO:0009506">
    <property type="term" value="C:plasmodesma"/>
    <property type="evidence" value="ECO:0007669"/>
    <property type="project" value="TreeGrafter"/>
</dbReference>
<organism evidence="8 9">
    <name type="scientific">Morus notabilis</name>
    <dbReference type="NCBI Taxonomy" id="981085"/>
    <lineage>
        <taxon>Eukaryota</taxon>
        <taxon>Viridiplantae</taxon>
        <taxon>Streptophyta</taxon>
        <taxon>Embryophyta</taxon>
        <taxon>Tracheophyta</taxon>
        <taxon>Spermatophyta</taxon>
        <taxon>Magnoliopsida</taxon>
        <taxon>eudicotyledons</taxon>
        <taxon>Gunneridae</taxon>
        <taxon>Pentapetalae</taxon>
        <taxon>rosids</taxon>
        <taxon>fabids</taxon>
        <taxon>Rosales</taxon>
        <taxon>Moraceae</taxon>
        <taxon>Moreae</taxon>
        <taxon>Morus</taxon>
    </lineage>
</organism>
<protein>
    <recommendedName>
        <fullName evidence="7">Late embryogenesis abundant protein LEA-2 subgroup domain-containing protein</fullName>
    </recommendedName>
</protein>
<feature type="region of interest" description="Disordered" evidence="5">
    <location>
        <begin position="1"/>
        <end position="38"/>
    </location>
</feature>
<feature type="compositionally biased region" description="Basic and acidic residues" evidence="5">
    <location>
        <begin position="22"/>
        <end position="35"/>
    </location>
</feature>
<dbReference type="Pfam" id="PF03168">
    <property type="entry name" value="LEA_2"/>
    <property type="match status" value="1"/>
</dbReference>